<feature type="region of interest" description="Disordered" evidence="1">
    <location>
        <begin position="601"/>
        <end position="633"/>
    </location>
</feature>
<dbReference type="Pfam" id="PF01607">
    <property type="entry name" value="CBM_14"/>
    <property type="match status" value="1"/>
</dbReference>
<reference evidence="3" key="1">
    <citation type="submission" date="2023-11" db="EMBL/GenBank/DDBJ databases">
        <title>Genome assemblies of two species of porcelain crab, Petrolisthes cinctipes and Petrolisthes manimaculis (Anomura: Porcellanidae).</title>
        <authorList>
            <person name="Angst P."/>
        </authorList>
    </citation>
    <scope>NUCLEOTIDE SEQUENCE</scope>
    <source>
        <strain evidence="3">PB745_02</strain>
        <tissue evidence="3">Gill</tissue>
    </source>
</reference>
<keyword evidence="4" id="KW-1185">Reference proteome</keyword>
<feature type="region of interest" description="Disordered" evidence="1">
    <location>
        <begin position="650"/>
        <end position="670"/>
    </location>
</feature>
<feature type="compositionally biased region" description="Low complexity" evidence="1">
    <location>
        <begin position="156"/>
        <end position="174"/>
    </location>
</feature>
<dbReference type="AlphaFoldDB" id="A0AAE1TZT5"/>
<dbReference type="Gene3D" id="2.170.140.10">
    <property type="entry name" value="Chitin binding domain"/>
    <property type="match status" value="1"/>
</dbReference>
<evidence type="ECO:0000313" key="3">
    <source>
        <dbReference type="EMBL" id="KAK4304848.1"/>
    </source>
</evidence>
<feature type="compositionally biased region" description="Polar residues" evidence="1">
    <location>
        <begin position="325"/>
        <end position="377"/>
    </location>
</feature>
<feature type="compositionally biased region" description="Low complexity" evidence="1">
    <location>
        <begin position="183"/>
        <end position="245"/>
    </location>
</feature>
<dbReference type="GO" id="GO:0005576">
    <property type="term" value="C:extracellular region"/>
    <property type="evidence" value="ECO:0007669"/>
    <property type="project" value="InterPro"/>
</dbReference>
<dbReference type="GO" id="GO:0008061">
    <property type="term" value="F:chitin binding"/>
    <property type="evidence" value="ECO:0007669"/>
    <property type="project" value="InterPro"/>
</dbReference>
<dbReference type="Proteomes" id="UP001292094">
    <property type="component" value="Unassembled WGS sequence"/>
</dbReference>
<dbReference type="PANTHER" id="PTHR22933:SF44">
    <property type="entry name" value="RE15157P"/>
    <property type="match status" value="1"/>
</dbReference>
<evidence type="ECO:0000256" key="1">
    <source>
        <dbReference type="SAM" id="MobiDB-lite"/>
    </source>
</evidence>
<dbReference type="PROSITE" id="PS50940">
    <property type="entry name" value="CHIT_BIND_II"/>
    <property type="match status" value="1"/>
</dbReference>
<accession>A0AAE1TZT5</accession>
<feature type="compositionally biased region" description="Polar residues" evidence="1">
    <location>
        <begin position="129"/>
        <end position="148"/>
    </location>
</feature>
<feature type="compositionally biased region" description="Low complexity" evidence="1">
    <location>
        <begin position="490"/>
        <end position="525"/>
    </location>
</feature>
<dbReference type="InterPro" id="IPR052976">
    <property type="entry name" value="Scoloptoxin-like"/>
</dbReference>
<dbReference type="PANTHER" id="PTHR22933">
    <property type="entry name" value="FI18007P1-RELATED"/>
    <property type="match status" value="1"/>
</dbReference>
<feature type="compositionally biased region" description="Polar residues" evidence="1">
    <location>
        <begin position="613"/>
        <end position="626"/>
    </location>
</feature>
<evidence type="ECO:0000259" key="2">
    <source>
        <dbReference type="PROSITE" id="PS50940"/>
    </source>
</evidence>
<sequence length="712" mass="77864">MLDSIPDTSFRCRGHNVGYYADQETGCQVYHMCDTLGKQYSYLCPNHTLFHQKFMVCDHWYMVDCLTASQYYHLNNHIGQVGEDDDDKKEGSKQEVKGTFHHSLISFFQAFFLSPSPPPKSSPSPPKTSFLQPSVPSSFTKPSASLFTLQPPRSPLPSLLDKPPASSSAKPQSPFLKPAVSLSKPVTSPTIVPVSSSPRPVLPLSTSLRPFTSSSTFSAPSNLTSSSGRPPVSSPSPFISRPSSSTQRPFTRFPSPSLRPFAPLPIPQTFSLPPSSLVPPARSQPAATPSLPQTPPRQTPSRFLTPPNLEGPSSERVQSLDKGDSQSFANNVNTLGGDSTANVNQTNHTLRNDSIGTDRTNSTHNVTEPDTQDNSVGVVTTPLPQFTMMPASVARRPENPFMFTSNRVSKPVFSPEDLQQIMFRPLLINPFIKVPRIILTGDPEEVNDNQQLPDDVTRDSDNATTVQPPALDIADASRGSKPVKFSSSVTPANTSLPSSTPSPSDNSTVTDSSSSRSVSNQTISTDLLPPVHPFSTLTISTFLSPPRHAFSPIERVKQEFLTPLSVPPRNRNSHFLVPVTGNMNFKFTSRGNRQFFIPPVASVQQQQQQQQQPASDTNTRGTTRFRSTLGFPSPRATGVISEEISHNDINELGLPRHNNTTTHDDHGHSGMTMVFPAPPETRMEELKLNPLCPRCHPAFLRPGECHPCVVIK</sequence>
<organism evidence="3 4">
    <name type="scientific">Petrolisthes manimaculis</name>
    <dbReference type="NCBI Taxonomy" id="1843537"/>
    <lineage>
        <taxon>Eukaryota</taxon>
        <taxon>Metazoa</taxon>
        <taxon>Ecdysozoa</taxon>
        <taxon>Arthropoda</taxon>
        <taxon>Crustacea</taxon>
        <taxon>Multicrustacea</taxon>
        <taxon>Malacostraca</taxon>
        <taxon>Eumalacostraca</taxon>
        <taxon>Eucarida</taxon>
        <taxon>Decapoda</taxon>
        <taxon>Pleocyemata</taxon>
        <taxon>Anomura</taxon>
        <taxon>Galatheoidea</taxon>
        <taxon>Porcellanidae</taxon>
        <taxon>Petrolisthes</taxon>
    </lineage>
</organism>
<evidence type="ECO:0000313" key="4">
    <source>
        <dbReference type="Proteomes" id="UP001292094"/>
    </source>
</evidence>
<dbReference type="InterPro" id="IPR002557">
    <property type="entry name" value="Chitin-bd_dom"/>
</dbReference>
<dbReference type="SUPFAM" id="SSF57625">
    <property type="entry name" value="Invertebrate chitin-binding proteins"/>
    <property type="match status" value="1"/>
</dbReference>
<feature type="region of interest" description="Disordered" evidence="1">
    <location>
        <begin position="116"/>
        <end position="377"/>
    </location>
</feature>
<dbReference type="InterPro" id="IPR036508">
    <property type="entry name" value="Chitin-bd_dom_sf"/>
</dbReference>
<feature type="region of interest" description="Disordered" evidence="1">
    <location>
        <begin position="444"/>
        <end position="530"/>
    </location>
</feature>
<comment type="caution">
    <text evidence="3">The sequence shown here is derived from an EMBL/GenBank/DDBJ whole genome shotgun (WGS) entry which is preliminary data.</text>
</comment>
<gene>
    <name evidence="3" type="ORF">Pmani_023220</name>
</gene>
<dbReference type="EMBL" id="JAWZYT010002373">
    <property type="protein sequence ID" value="KAK4304848.1"/>
    <property type="molecule type" value="Genomic_DNA"/>
</dbReference>
<name>A0AAE1TZT5_9EUCA</name>
<feature type="domain" description="Chitin-binding type-2" evidence="2">
    <location>
        <begin position="9"/>
        <end position="67"/>
    </location>
</feature>
<proteinExistence type="predicted"/>
<protein>
    <recommendedName>
        <fullName evidence="2">Chitin-binding type-2 domain-containing protein</fullName>
    </recommendedName>
</protein>
<feature type="compositionally biased region" description="Pro residues" evidence="1">
    <location>
        <begin position="116"/>
        <end position="126"/>
    </location>
</feature>